<feature type="domain" description="Lin1244/Lin1753-like N-terminal" evidence="3">
    <location>
        <begin position="11"/>
        <end position="105"/>
    </location>
</feature>
<organism>
    <name type="scientific">Physcomitrium patens</name>
    <name type="common">Spreading-leaved earth moss</name>
    <name type="synonym">Physcomitrella patens</name>
    <dbReference type="NCBI Taxonomy" id="3218"/>
    <lineage>
        <taxon>Eukaryota</taxon>
        <taxon>Viridiplantae</taxon>
        <taxon>Streptophyta</taxon>
        <taxon>Embryophyta</taxon>
        <taxon>Bryophyta</taxon>
        <taxon>Bryophytina</taxon>
        <taxon>Bryopsida</taxon>
        <taxon>Funariidae</taxon>
        <taxon>Funariales</taxon>
        <taxon>Funariaceae</taxon>
        <taxon>Physcomitrium</taxon>
    </lineage>
</organism>
<evidence type="ECO:0000313" key="4">
    <source>
        <dbReference type="EMBL" id="EDQ48074.1"/>
    </source>
</evidence>
<dbReference type="Pfam" id="PF14297">
    <property type="entry name" value="Lin1244_N"/>
    <property type="match status" value="1"/>
</dbReference>
<dbReference type="PANTHER" id="PTHR39196">
    <property type="entry name" value="PRIMOSOME, DNAD SUBUNIT"/>
    <property type="match status" value="1"/>
</dbReference>
<evidence type="ECO:0000259" key="2">
    <source>
        <dbReference type="Pfam" id="PF07261"/>
    </source>
</evidence>
<dbReference type="HOGENOM" id="CLU_737165_0_0_1"/>
<feature type="domain" description="DnaB/C C-terminal" evidence="2">
    <location>
        <begin position="221"/>
        <end position="279"/>
    </location>
</feature>
<feature type="non-terminal residue" evidence="4">
    <location>
        <position position="317"/>
    </location>
</feature>
<proteinExistence type="predicted"/>
<feature type="compositionally biased region" description="Basic and acidic residues" evidence="1">
    <location>
        <begin position="148"/>
        <end position="168"/>
    </location>
</feature>
<name>A9U8C9_PHYPA</name>
<dbReference type="AlphaFoldDB" id="A9U8C9"/>
<feature type="region of interest" description="Disordered" evidence="1">
    <location>
        <begin position="279"/>
        <end position="317"/>
    </location>
</feature>
<dbReference type="Gene3D" id="1.10.10.630">
    <property type="entry name" value="DnaD domain-like"/>
    <property type="match status" value="1"/>
</dbReference>
<evidence type="ECO:0000256" key="1">
    <source>
        <dbReference type="SAM" id="MobiDB-lite"/>
    </source>
</evidence>
<feature type="region of interest" description="Disordered" evidence="1">
    <location>
        <begin position="111"/>
        <end position="183"/>
    </location>
</feature>
<dbReference type="InterPro" id="IPR006343">
    <property type="entry name" value="DnaB/C_C"/>
</dbReference>
<feature type="compositionally biased region" description="Basic and acidic residues" evidence="1">
    <location>
        <begin position="115"/>
        <end position="138"/>
    </location>
</feature>
<protein>
    <submittedName>
        <fullName evidence="4">Predicted protein</fullName>
    </submittedName>
</protein>
<dbReference type="InterPro" id="IPR034829">
    <property type="entry name" value="DnaD-like_sf"/>
</dbReference>
<dbReference type="EMBL" id="DS546954">
    <property type="protein sequence ID" value="EDQ48074.1"/>
    <property type="molecule type" value="Genomic_DNA"/>
</dbReference>
<dbReference type="NCBIfam" id="TIGR01446">
    <property type="entry name" value="DnaD_dom"/>
    <property type="match status" value="1"/>
</dbReference>
<gene>
    <name evidence="4" type="ORF">PHYPADRAFT_104341</name>
</gene>
<dbReference type="PANTHER" id="PTHR39196:SF1">
    <property type="entry name" value="PRIMOSOME, DNAD SUBUNIT"/>
    <property type="match status" value="1"/>
</dbReference>
<evidence type="ECO:0000259" key="3">
    <source>
        <dbReference type="Pfam" id="PF14297"/>
    </source>
</evidence>
<dbReference type="SUPFAM" id="SSF158499">
    <property type="entry name" value="DnaD domain-like"/>
    <property type="match status" value="1"/>
</dbReference>
<dbReference type="Pfam" id="PF07261">
    <property type="entry name" value="DnaB_2"/>
    <property type="match status" value="1"/>
</dbReference>
<reference evidence="4" key="1">
    <citation type="journal article" date="2008" name="Science">
        <title>The Physcomitrella genome reveals evolutionary insights into the conquest of land by plants.</title>
        <authorList>
            <person name="Rensing S."/>
            <person name="Lang D."/>
            <person name="Zimmer A."/>
            <person name="Terry A."/>
            <person name="Salamov A."/>
            <person name="Shapiro H."/>
            <person name="Nishiyama T."/>
            <person name="Perroud P.-F."/>
            <person name="Lindquist E."/>
            <person name="Kamisugi Y."/>
            <person name="Tanahashi T."/>
            <person name="Sakakibara K."/>
            <person name="Fujita T."/>
            <person name="Oishi K."/>
            <person name="Shin-I T."/>
            <person name="Kuroki Y."/>
            <person name="Toyoda A."/>
            <person name="Suzuki Y."/>
            <person name="Hashimoto A."/>
            <person name="Yamaguchi K."/>
            <person name="Sugano A."/>
            <person name="Kohara Y."/>
            <person name="Fujiyama A."/>
            <person name="Anterola A."/>
            <person name="Aoki S."/>
            <person name="Ashton N."/>
            <person name="Barbazuk W.B."/>
            <person name="Barker E."/>
            <person name="Bennetzen J."/>
            <person name="Bezanilla M."/>
            <person name="Blankenship R."/>
            <person name="Cho S.H."/>
            <person name="Dutcher S."/>
            <person name="Estelle M."/>
            <person name="Fawcett J.A."/>
            <person name="Gundlach H."/>
            <person name="Hanada K."/>
            <person name="Heyl A."/>
            <person name="Hicks K.A."/>
            <person name="Hugh J."/>
            <person name="Lohr M."/>
            <person name="Mayer K."/>
            <person name="Melkozernov A."/>
            <person name="Murata T."/>
            <person name="Nelson D."/>
            <person name="Pils B."/>
            <person name="Prigge M."/>
            <person name="Reiss B."/>
            <person name="Renner T."/>
            <person name="Rombauts S."/>
            <person name="Rushton P."/>
            <person name="Sanderfoot A."/>
            <person name="Schween G."/>
            <person name="Shiu S.-H."/>
            <person name="Stueber K."/>
            <person name="Theodoulou F.L."/>
            <person name="Tu H."/>
            <person name="Van de Peer Y."/>
            <person name="Verrier P.J."/>
            <person name="Waters E."/>
            <person name="Wood A."/>
            <person name="Yang L."/>
            <person name="Cove D."/>
            <person name="Cuming A."/>
            <person name="Hasebe M."/>
            <person name="Lucas S."/>
            <person name="Mishler D.B."/>
            <person name="Reski R."/>
            <person name="Grigoriev I."/>
            <person name="Quatrano R.S."/>
            <person name="Boore J.L."/>
        </authorList>
    </citation>
    <scope>NUCLEOTIDE SEQUENCE [LARGE SCALE GENOMIC DNA]</scope>
</reference>
<sequence length="317" mass="35610">MARPRKEGLDYFPHDTDAVNDEKLEPMRALYGNDGYAFYFIMLERIYRAPGAELDLSKSAFKAAAISKVGVTRERFEEMLESSFEVGLFCQDAYEQRGVVTSEGIRKRAGSVQAMRDRWRGRKGDVSADSSEVIREENTPLPTGFSPEKTHEETPESKAKESKAKQSIEKNNNNITDVDDVDTDFIGNGLGPKDWEQYLQPDAPDSLAKTNPHSRKNVFGIYEKEIGPLSGMISEELIDMEQVYGAEWLERAIRAAVLAGAKKINYIRKVLTNWKQSNHPEPWTVERQAPPPPPAASRTWGRQPYASGKPKLAVVQG</sequence>
<dbReference type="InterPro" id="IPR025400">
    <property type="entry name" value="Lin1244/Lin1753-like_N"/>
</dbReference>
<accession>A9U8C9</accession>